<sequence>MNQRCVRGRSAAAVAAGAVAAAPRGTRFQAATVSSTVSTAQANQAVCQEPACCTATTISPDRAIPAPTPPKAQPVMCAASPASMALVAIMKTRALAAPAISRSAHQAPLSWVRGIRDRDAARTSSPVRRAAVERSSAGAAMPSRAMWGWKAVWMTGRRLRPRRAKTEAMVQARTAMPVATVRPSAGEADHTMPTLAAPQRL</sequence>
<protein>
    <recommendedName>
        <fullName evidence="3">Secreted protein</fullName>
    </recommendedName>
</protein>
<dbReference type="AlphaFoldDB" id="A0A499V2M7"/>
<dbReference type="EMBL" id="AP019621">
    <property type="protein sequence ID" value="BBJ47742.1"/>
    <property type="molecule type" value="Genomic_DNA"/>
</dbReference>
<evidence type="ECO:0008006" key="3">
    <source>
        <dbReference type="Google" id="ProtNLM"/>
    </source>
</evidence>
<organism evidence="2">
    <name type="scientific">Streptomyces avermitilis</name>
    <dbReference type="NCBI Taxonomy" id="33903"/>
    <lineage>
        <taxon>Bacteria</taxon>
        <taxon>Bacillati</taxon>
        <taxon>Actinomycetota</taxon>
        <taxon>Actinomycetes</taxon>
        <taxon>Kitasatosporales</taxon>
        <taxon>Streptomycetaceae</taxon>
        <taxon>Streptomyces</taxon>
    </lineage>
</organism>
<feature type="signal peptide" evidence="1">
    <location>
        <begin position="1"/>
        <end position="21"/>
    </location>
</feature>
<evidence type="ECO:0000313" key="2">
    <source>
        <dbReference type="EMBL" id="BBJ47742.1"/>
    </source>
</evidence>
<name>A0A499V2M7_STRAX</name>
<evidence type="ECO:0000256" key="1">
    <source>
        <dbReference type="SAM" id="SignalP"/>
    </source>
</evidence>
<proteinExistence type="predicted"/>
<gene>
    <name evidence="2" type="ORF">SAVMC3_03710</name>
</gene>
<accession>A0A499V2M7</accession>
<feature type="chain" id="PRO_5039407580" description="Secreted protein" evidence="1">
    <location>
        <begin position="22"/>
        <end position="201"/>
    </location>
</feature>
<keyword evidence="1" id="KW-0732">Signal</keyword>
<reference evidence="2" key="1">
    <citation type="submission" date="2019-04" db="EMBL/GenBank/DDBJ databases">
        <title>Draft genome sequences of Streptomyces avermitilis MC3.</title>
        <authorList>
            <person name="Komaki H."/>
            <person name="Tamura T."/>
            <person name="Hosoyama A."/>
        </authorList>
    </citation>
    <scope>NUCLEOTIDE SEQUENCE</scope>
    <source>
        <strain evidence="2">MC3</strain>
    </source>
</reference>